<evidence type="ECO:0000313" key="4">
    <source>
        <dbReference type="EMBL" id="AAW80261.1"/>
    </source>
</evidence>
<organism evidence="4">
    <name type="scientific">Vibrio cholerae</name>
    <dbReference type="NCBI Taxonomy" id="666"/>
    <lineage>
        <taxon>Bacteria</taxon>
        <taxon>Pseudomonadati</taxon>
        <taxon>Pseudomonadota</taxon>
        <taxon>Gammaproteobacteria</taxon>
        <taxon>Vibrionales</taxon>
        <taxon>Vibrionaceae</taxon>
        <taxon>Vibrio</taxon>
    </lineage>
</organism>
<evidence type="ECO:0000256" key="1">
    <source>
        <dbReference type="ARBA" id="ARBA00023172"/>
    </source>
</evidence>
<accession>Q5EK31</accession>
<feature type="domain" description="Integrase catalytic" evidence="3">
    <location>
        <begin position="137"/>
        <end position="257"/>
    </location>
</feature>
<keyword evidence="4" id="KW-0614">Plasmid</keyword>
<sequence length="312" mass="34964">MSLKLTNRLRPCITLISLSENMNKPNLRHGFALLLKRNPDGSYKTQGDRAAMLVLIEKQLREGGYRHLTPQTLKFKHVQYLTERWQKEGLSAGTIKNRMGAVRWVFEKMGREHLIPKSNSDLGIPNRDNGGNENNKAKTLDAVKLASISSPYVQASLQLQAAFGLRREEAIKFSPSYAIQDGKLVLKGSWTKGGKAREIPIRTEQQKAVLAMVRNVAGQGSLIPRNRNFIQQLNVYKNACAKAGLCQNHGLRHEYAQARYLELTGWPSPKAGGLSSRELTPEQKAVDREARLTISKELGHEREAITVAYLGR</sequence>
<evidence type="ECO:0000259" key="3">
    <source>
        <dbReference type="Pfam" id="PF12835"/>
    </source>
</evidence>
<dbReference type="GO" id="GO:0006310">
    <property type="term" value="P:DNA recombination"/>
    <property type="evidence" value="ECO:0007669"/>
    <property type="project" value="UniProtKB-KW"/>
</dbReference>
<proteinExistence type="predicted"/>
<geneLocation type="plasmid" evidence="4">
    <name>pSIO1</name>
</geneLocation>
<dbReference type="SUPFAM" id="SSF56349">
    <property type="entry name" value="DNA breaking-rejoining enzymes"/>
    <property type="match status" value="1"/>
</dbReference>
<feature type="domain" description="Putative integrase N-terminal" evidence="2">
    <location>
        <begin position="36"/>
        <end position="114"/>
    </location>
</feature>
<reference evidence="4" key="2">
    <citation type="submission" date="2005-01" db="EMBL/GenBank/DDBJ databases">
        <authorList>
            <person name="Purdy A.E."/>
            <person name="Rohwer F."/>
            <person name="Edwards R."/>
            <person name="Azam F."/>
            <person name="Bartlett D.H."/>
        </authorList>
    </citation>
    <scope>NUCLEOTIDE SEQUENCE</scope>
    <source>
        <strain evidence="4">SIO</strain>
        <plasmid evidence="4">pSIO1</plasmid>
    </source>
</reference>
<dbReference type="InterPro" id="IPR011010">
    <property type="entry name" value="DNA_brk_join_enz"/>
</dbReference>
<evidence type="ECO:0000259" key="2">
    <source>
        <dbReference type="Pfam" id="PF12834"/>
    </source>
</evidence>
<dbReference type="Pfam" id="PF12835">
    <property type="entry name" value="Integrase_1"/>
    <property type="match status" value="1"/>
</dbReference>
<dbReference type="Gene3D" id="1.10.443.10">
    <property type="entry name" value="Intergrase catalytic core"/>
    <property type="match status" value="1"/>
</dbReference>
<evidence type="ECO:0008006" key="5">
    <source>
        <dbReference type="Google" id="ProtNLM"/>
    </source>
</evidence>
<name>Q5EK31_VIBCL</name>
<dbReference type="InterPro" id="IPR013762">
    <property type="entry name" value="Integrase-like_cat_sf"/>
</dbReference>
<dbReference type="InterPro" id="IPR024457">
    <property type="entry name" value="Putative_integrase_N"/>
</dbReference>
<reference evidence="4" key="1">
    <citation type="journal article" date="2005" name="J. Bacteriol.">
        <title>A glimpse into the expanded genome content of Vibrio cholerae through identification of genes present in environmental strains.</title>
        <authorList>
            <person name="Purdy A."/>
            <person name="Rohwer F."/>
            <person name="Edwards R."/>
            <person name="Azam F."/>
            <person name="Bartlett D.H."/>
        </authorList>
    </citation>
    <scope>NUCLEOTIDE SEQUENCE</scope>
    <source>
        <strain evidence="4">SIO</strain>
        <plasmid evidence="4">pSIO1</plasmid>
    </source>
</reference>
<dbReference type="GO" id="GO:0015074">
    <property type="term" value="P:DNA integration"/>
    <property type="evidence" value="ECO:0007669"/>
    <property type="project" value="InterPro"/>
</dbReference>
<dbReference type="InterPro" id="IPR024456">
    <property type="entry name" value="Integrase_catalytic_putative"/>
</dbReference>
<dbReference type="GO" id="GO:0003677">
    <property type="term" value="F:DNA binding"/>
    <property type="evidence" value="ECO:0007669"/>
    <property type="project" value="InterPro"/>
</dbReference>
<dbReference type="Pfam" id="PF12834">
    <property type="entry name" value="Phage_int_SAM_2"/>
    <property type="match status" value="1"/>
</dbReference>
<protein>
    <recommendedName>
        <fullName evidence="5">Integrase</fullName>
    </recommendedName>
</protein>
<dbReference type="EMBL" id="AY876057">
    <property type="protein sequence ID" value="AAW80261.1"/>
    <property type="molecule type" value="Genomic_DNA"/>
</dbReference>
<keyword evidence="1" id="KW-0233">DNA recombination</keyword>
<dbReference type="AlphaFoldDB" id="Q5EK31"/>